<evidence type="ECO:0000313" key="2">
    <source>
        <dbReference type="Proteomes" id="UP000285757"/>
    </source>
</evidence>
<gene>
    <name evidence="1" type="ORF">BK671_08525</name>
</gene>
<name>A0A423LMF4_PSEFL</name>
<accession>A0A423LMF4</accession>
<evidence type="ECO:0000313" key="1">
    <source>
        <dbReference type="EMBL" id="RON69465.1"/>
    </source>
</evidence>
<reference evidence="1 2" key="1">
    <citation type="submission" date="2016-10" db="EMBL/GenBank/DDBJ databases">
        <title>Comparative genome analysis of multiple Pseudomonas spp. focuses on biocontrol and plant growth promoting traits.</title>
        <authorList>
            <person name="Tao X.-Y."/>
            <person name="Taylor C.G."/>
        </authorList>
    </citation>
    <scope>NUCLEOTIDE SEQUENCE [LARGE SCALE GENOMIC DNA]</scope>
    <source>
        <strain evidence="1 2">24D3</strain>
    </source>
</reference>
<proteinExistence type="predicted"/>
<protein>
    <submittedName>
        <fullName evidence="1">Uncharacterized protein</fullName>
    </submittedName>
</protein>
<sequence>MHALAFTGGSVFLPVLTLVWLDELKGRLFSRKRIKRANQVRGPFQLDNISRQKTNVQISISAFSARERQDDLMVFFLHALPELFACPAEYPRDANRFPLDTLAAHNPTTAHCKQIATPEIIYPETENWTIRVVF</sequence>
<dbReference type="AlphaFoldDB" id="A0A423LMF4"/>
<organism evidence="1 2">
    <name type="scientific">Pseudomonas fluorescens</name>
    <dbReference type="NCBI Taxonomy" id="294"/>
    <lineage>
        <taxon>Bacteria</taxon>
        <taxon>Pseudomonadati</taxon>
        <taxon>Pseudomonadota</taxon>
        <taxon>Gammaproteobacteria</taxon>
        <taxon>Pseudomonadales</taxon>
        <taxon>Pseudomonadaceae</taxon>
        <taxon>Pseudomonas</taxon>
    </lineage>
</organism>
<dbReference type="EMBL" id="MOBU01000006">
    <property type="protein sequence ID" value="RON69465.1"/>
    <property type="molecule type" value="Genomic_DNA"/>
</dbReference>
<dbReference type="Proteomes" id="UP000285757">
    <property type="component" value="Unassembled WGS sequence"/>
</dbReference>
<comment type="caution">
    <text evidence="1">The sequence shown here is derived from an EMBL/GenBank/DDBJ whole genome shotgun (WGS) entry which is preliminary data.</text>
</comment>